<evidence type="ECO:0000313" key="2">
    <source>
        <dbReference type="EMBL" id="AWI86761.1"/>
    </source>
</evidence>
<name>A0A2U8HM01_9RHOB</name>
<dbReference type="Pfam" id="PF05045">
    <property type="entry name" value="RgpF"/>
    <property type="match status" value="1"/>
</dbReference>
<dbReference type="Proteomes" id="UP000244915">
    <property type="component" value="Plasmid unnamed4"/>
</dbReference>
<sequence>MDLKQRVSQADIDLVKASGLFDAAWYLERYKDVSLLGVDPVEHYLWIGHRMGRSPSPGFCAPSYRNANRDIRSSGMDPLLHYLRAGQSERRPTYPVIDDGTQHLRQKCGRIFRRRNREWDWAAHDAMTGELEALPHDHAGTKVSIVMPTYNRGALLPAAIASVLAQTHANFELIVVDDHSSDNTAEILRDIDDPRLVRAVNGYQKGVSGARNTGLDLAGGDWIFFLDSDNSWHPRMIEFMLKHATRAETSAGYCAADIQDDAGQSKFILYAEFDYESCLQENFIDLNCFFLRWSGPFRDLRFDENLRRLVDWDFILNVATRTRVVGLPYVGVTYDDGSAERITNKEHVSRESLQDLLEQVRAKARPATLEAETILDSSAYRVAVQLHVFHPDRVPECLEYLRNIRFDFDLFVTTSLDEDHAALALIREVYPHARVLRYANAGADIGPFLELISTFKSYQLLLKIHTKRDVEPWGDAWRRGLLEPLLGSADLVDEIVERFRADAHLAMACSGDFYKHGIRNSIPASLDQLTLLAGETGLSDHLESDWAFVAGTMFWVRPQIYLQLARHMCDSEGYSVQFLRDGAIEHGLERALGLALWQDPDNRVALVSMQGEISETALGEACSLEGVSQTMKRLHGA</sequence>
<dbReference type="InterPro" id="IPR007739">
    <property type="entry name" value="RgpF"/>
</dbReference>
<dbReference type="InterPro" id="IPR050834">
    <property type="entry name" value="Glycosyltransf_2"/>
</dbReference>
<gene>
    <name evidence="2" type="ORF">CEW88_23655</name>
</gene>
<protein>
    <recommendedName>
        <fullName evidence="1">Glycosyltransferase 2-like domain-containing protein</fullName>
    </recommendedName>
</protein>
<feature type="domain" description="Glycosyltransferase 2-like" evidence="1">
    <location>
        <begin position="144"/>
        <end position="254"/>
    </location>
</feature>
<accession>A0A2U8HM01</accession>
<keyword evidence="2" id="KW-0614">Plasmid</keyword>
<dbReference type="CDD" id="cd00761">
    <property type="entry name" value="Glyco_tranf_GTA_type"/>
    <property type="match status" value="1"/>
</dbReference>
<dbReference type="Gene3D" id="3.90.550.10">
    <property type="entry name" value="Spore Coat Polysaccharide Biosynthesis Protein SpsA, Chain A"/>
    <property type="match status" value="1"/>
</dbReference>
<dbReference type="PANTHER" id="PTHR43685">
    <property type="entry name" value="GLYCOSYLTRANSFERASE"/>
    <property type="match status" value="1"/>
</dbReference>
<reference evidence="2 3" key="1">
    <citation type="submission" date="2017-06" db="EMBL/GenBank/DDBJ databases">
        <title>Yangia sp. YSBP01 complete genome sequence.</title>
        <authorList>
            <person name="Woo J.-H."/>
            <person name="Kim H.-S."/>
        </authorList>
    </citation>
    <scope>NUCLEOTIDE SEQUENCE [LARGE SCALE GENOMIC DNA]</scope>
    <source>
        <strain evidence="2 3">YSBP01</strain>
        <plasmid evidence="2 3">unnamed4</plasmid>
    </source>
</reference>
<geneLocation type="plasmid" evidence="2 3">
    <name>unnamed4</name>
</geneLocation>
<dbReference type="InterPro" id="IPR001173">
    <property type="entry name" value="Glyco_trans_2-like"/>
</dbReference>
<dbReference type="EMBL" id="CP022194">
    <property type="protein sequence ID" value="AWI86761.1"/>
    <property type="molecule type" value="Genomic_DNA"/>
</dbReference>
<dbReference type="OrthoDB" id="7527830at2"/>
<dbReference type="AlphaFoldDB" id="A0A2U8HM01"/>
<evidence type="ECO:0000259" key="1">
    <source>
        <dbReference type="Pfam" id="PF00535"/>
    </source>
</evidence>
<dbReference type="RefSeq" id="WP_108970858.1">
    <property type="nucleotide sequence ID" value="NZ_CP022194.1"/>
</dbReference>
<dbReference type="PANTHER" id="PTHR43685:SF2">
    <property type="entry name" value="GLYCOSYLTRANSFERASE 2-LIKE DOMAIN-CONTAINING PROTEIN"/>
    <property type="match status" value="1"/>
</dbReference>
<proteinExistence type="predicted"/>
<dbReference type="SUPFAM" id="SSF53448">
    <property type="entry name" value="Nucleotide-diphospho-sugar transferases"/>
    <property type="match status" value="1"/>
</dbReference>
<organism evidence="2 3">
    <name type="scientific">Alloyangia pacifica</name>
    <dbReference type="NCBI Taxonomy" id="311180"/>
    <lineage>
        <taxon>Bacteria</taxon>
        <taxon>Pseudomonadati</taxon>
        <taxon>Pseudomonadota</taxon>
        <taxon>Alphaproteobacteria</taxon>
        <taxon>Rhodobacterales</taxon>
        <taxon>Roseobacteraceae</taxon>
        <taxon>Alloyangia</taxon>
    </lineage>
</organism>
<dbReference type="Pfam" id="PF00535">
    <property type="entry name" value="Glycos_transf_2"/>
    <property type="match status" value="1"/>
</dbReference>
<dbReference type="KEGG" id="ypac:CEW88_23655"/>
<evidence type="ECO:0000313" key="3">
    <source>
        <dbReference type="Proteomes" id="UP000244915"/>
    </source>
</evidence>
<dbReference type="InterPro" id="IPR029044">
    <property type="entry name" value="Nucleotide-diphossugar_trans"/>
</dbReference>